<feature type="domain" description="GAIN-B" evidence="20">
    <location>
        <begin position="1149"/>
        <end position="1303"/>
    </location>
</feature>
<dbReference type="SUPFAM" id="SSF56436">
    <property type="entry name" value="C-type lectin-like"/>
    <property type="match status" value="1"/>
</dbReference>
<dbReference type="InterPro" id="IPR014716">
    <property type="entry name" value="Fibrinogen_a/b/g_C_1"/>
</dbReference>
<feature type="transmembrane region" description="Helical" evidence="15">
    <location>
        <begin position="2101"/>
        <end position="2121"/>
    </location>
</feature>
<dbReference type="PROSITE" id="PS51406">
    <property type="entry name" value="FIBRINOGEN_C_2"/>
    <property type="match status" value="1"/>
</dbReference>
<dbReference type="GO" id="GO:0005262">
    <property type="term" value="F:calcium channel activity"/>
    <property type="evidence" value="ECO:0007669"/>
    <property type="project" value="TreeGrafter"/>
</dbReference>
<dbReference type="PROSITE" id="PS50221">
    <property type="entry name" value="GAIN_B"/>
    <property type="match status" value="1"/>
</dbReference>
<keyword evidence="13" id="KW-0325">Glycoprotein</keyword>
<dbReference type="InterPro" id="IPR036056">
    <property type="entry name" value="Fibrinogen-like_C"/>
</dbReference>
<feature type="transmembrane region" description="Helical" evidence="15">
    <location>
        <begin position="2049"/>
        <end position="2069"/>
    </location>
</feature>
<comment type="caution">
    <text evidence="14">Lacks conserved residue(s) required for the propagation of feature annotation.</text>
</comment>
<dbReference type="PROSITE" id="PS50026">
    <property type="entry name" value="EGF_3"/>
    <property type="match status" value="1"/>
</dbReference>
<dbReference type="InterPro" id="IPR046338">
    <property type="entry name" value="GAIN_dom_sf"/>
</dbReference>
<dbReference type="InterPro" id="IPR001024">
    <property type="entry name" value="PLAT/LH2_dom"/>
</dbReference>
<name>A0A8J9ZUW7_BRALA</name>
<dbReference type="InterPro" id="IPR008979">
    <property type="entry name" value="Galactose-bd-like_sf"/>
</dbReference>
<evidence type="ECO:0000256" key="2">
    <source>
        <dbReference type="ARBA" id="ARBA00004236"/>
    </source>
</evidence>
<evidence type="ECO:0000256" key="3">
    <source>
        <dbReference type="ARBA" id="ARBA00007200"/>
    </source>
</evidence>
<dbReference type="FunFam" id="2.60.60.20:FF:000022">
    <property type="entry name" value="Uncharacterized protein"/>
    <property type="match status" value="1"/>
</dbReference>
<dbReference type="InterPro" id="IPR000203">
    <property type="entry name" value="GPS"/>
</dbReference>
<keyword evidence="4" id="KW-1003">Cell membrane</keyword>
<evidence type="ECO:0000256" key="7">
    <source>
        <dbReference type="ARBA" id="ARBA00022729"/>
    </source>
</evidence>
<dbReference type="Pfam" id="PF20519">
    <property type="entry name" value="Polycystin_dom"/>
    <property type="match status" value="1"/>
</dbReference>
<dbReference type="GO" id="GO:0005509">
    <property type="term" value="F:calcium ion binding"/>
    <property type="evidence" value="ECO:0007669"/>
    <property type="project" value="InterPro"/>
</dbReference>
<evidence type="ECO:0000256" key="12">
    <source>
        <dbReference type="ARBA" id="ARBA00023157"/>
    </source>
</evidence>
<comment type="subcellular location">
    <subcellularLocation>
        <location evidence="2">Cell membrane</location>
    </subcellularLocation>
    <subcellularLocation>
        <location evidence="1">Membrane</location>
        <topology evidence="1">Multi-pass membrane protein</topology>
    </subcellularLocation>
</comment>
<keyword evidence="9" id="KW-0106">Calcium</keyword>
<dbReference type="Gene3D" id="2.10.25.10">
    <property type="entry name" value="Laminin"/>
    <property type="match status" value="1"/>
</dbReference>
<dbReference type="SMART" id="SM00179">
    <property type="entry name" value="EGF_CA"/>
    <property type="match status" value="1"/>
</dbReference>
<dbReference type="InterPro" id="IPR051223">
    <property type="entry name" value="Polycystin"/>
</dbReference>
<dbReference type="EMBL" id="OV696689">
    <property type="protein sequence ID" value="CAH1264038.1"/>
    <property type="molecule type" value="Genomic_DNA"/>
</dbReference>
<evidence type="ECO:0000313" key="22">
    <source>
        <dbReference type="EMBL" id="CAH1264038.1"/>
    </source>
</evidence>
<dbReference type="CDD" id="cd00037">
    <property type="entry name" value="CLECT"/>
    <property type="match status" value="1"/>
</dbReference>
<evidence type="ECO:0000256" key="10">
    <source>
        <dbReference type="ARBA" id="ARBA00022989"/>
    </source>
</evidence>
<dbReference type="InterPro" id="IPR000742">
    <property type="entry name" value="EGF"/>
</dbReference>
<dbReference type="SUPFAM" id="SSF57924">
    <property type="entry name" value="Inhibitor of apoptosis (IAP) repeat"/>
    <property type="match status" value="1"/>
</dbReference>
<keyword evidence="6" id="KW-0479">Metal-binding</keyword>
<dbReference type="Pfam" id="PF08016">
    <property type="entry name" value="PKD_channel"/>
    <property type="match status" value="1"/>
</dbReference>
<evidence type="ECO:0000313" key="23">
    <source>
        <dbReference type="Proteomes" id="UP000838412"/>
    </source>
</evidence>
<dbReference type="SMART" id="SM00034">
    <property type="entry name" value="CLECT"/>
    <property type="match status" value="1"/>
</dbReference>
<dbReference type="PROSITE" id="PS50022">
    <property type="entry name" value="FA58C_3"/>
    <property type="match status" value="1"/>
</dbReference>
<feature type="transmembrane region" description="Helical" evidence="15">
    <location>
        <begin position="2158"/>
        <end position="2178"/>
    </location>
</feature>
<dbReference type="Gene3D" id="1.10.1170.10">
    <property type="entry name" value="Inhibitor Of Apoptosis Protein (2mihbC-IAP-1), Chain A"/>
    <property type="match status" value="1"/>
</dbReference>
<evidence type="ECO:0000256" key="5">
    <source>
        <dbReference type="ARBA" id="ARBA00022692"/>
    </source>
</evidence>
<dbReference type="InterPro" id="IPR001304">
    <property type="entry name" value="C-type_lectin-like"/>
</dbReference>
<dbReference type="CDD" id="cd00087">
    <property type="entry name" value="FReD"/>
    <property type="match status" value="1"/>
</dbReference>
<evidence type="ECO:0000259" key="17">
    <source>
        <dbReference type="PROSITE" id="PS50026"/>
    </source>
</evidence>
<evidence type="ECO:0000256" key="4">
    <source>
        <dbReference type="ARBA" id="ARBA00022475"/>
    </source>
</evidence>
<dbReference type="InterPro" id="IPR013122">
    <property type="entry name" value="PKD1_2_channel"/>
</dbReference>
<dbReference type="InterPro" id="IPR057244">
    <property type="entry name" value="GAIN_B"/>
</dbReference>
<sequence length="2286" mass="253577">MATGTAFTEAEKREFSMNSENTRLSTFKDWPFDDDCLCAASKMAAAGFYHIPTDQQPDLVRCYVCYIELEGWKPDDDPWAEHKRLYPNCDLVKIMKNRKSLDEITVKEFLHLECKRQENKLSYFPHEAARDCLDVWDNNINESGVYTVGEPPFNVYCYNDLEGDVNIAQGKPTQQSSGNRDPNFAVDGNRGTDIHNDGCTHTDESTTDPWWYVDLQSSRAISHVTIVNRGDCCSERINPFKVHVSRDTDILSSPTCEGAWLAGKSSWVVNSTGNLWVNNGVTHDAAKVLDGDTGTYWNPTGMGQYFNNWYIVLDLAAPQTLTRIAVNNYGDTIHDIAAFGLQKSPVGSPYSWEDVVFVTNVQGGTDQRQEFGGFQATARLWKFVVTRTHSGYQPYLRELNLHGISSNEHSFAAGQTEMTVTCGGIRGRYVGVHLPGSDRTLSLCEVEVFQVSAGWTVIQRRTDGSVEFATKTFSEYEQGFGNLTEEFWLGLDKLHRMTSQKGYTLRVDLTDWDGSTVYAEYSSFSVGSAADKYRLSISGYTGTAGDGITKPGNNGRYSADGAMFSTQDQDNDGNVNNCATFFESGGWWFPDGCGEVYLNGPYKTACNSTSNPGYSTETCRGKGMNWLDWKVGVSLKHSTIMMRPKDFDLDECESTNHGCEHVCTNLMVGGHECSCRLGYTLNADSKTCKAPEWTSSNGNSYLPIPGQRFSWNAAEEACGSFGAHLASISGSEENDFLAEMMMAKDVGSYWIGLNGSQRDPGALADYLTSLPEVLTDKELLAVSKSLSNAVGSSSNLTANQTGKLLDSAVGAFLRINATTASEEAKLGVAESLNDLATAGFGAELQNGTQAATMAAGTLSVIMNLAPENKTDSPLSKTLDKVFQSSMAGLDMARNVSDPNLAEDLGNNFLSAVKVFGTGSNPDAQLAVAGAVESLSTALSQMGGNNTDDNATVAMATGFLETLDNLLAPEPVKTEGPIPSQDKKRAITQKCAEAVKNLGNMLSNGLPENSTRKVEVSQGGLTVAAQGIDKSDVEKPMTAGRSSIKLPTGFLDLVPEPADTFGTEEREKSRIVVQVVLYDKNPYVWNSTGKTSVESSVLDIVIKRMPGNHVIKMTSLPSDFVIALPQEVEDLSFRYFHVNDTKTLHDIKYHIINITSDAEVLTIAVVPNIPAAKLTLYIRYDTFPTHNAYNMTATVTRAKNTSQDLDSSAVGSSSFFFTNMSQLSTLYLGVYLNESDSGVPIGESGYGYHLSVRGLSCSFWNERLEIWQGEGCKVSTDSSPETSVCLCDHLTAFGASFMTPPNSIDFNTIWGKFANLGKNPGVFTTAAVFPLPDNQPKHTHAYLLSVFTGSQPGSGTDSRVVFMVTAENGDTGVRALGNHPKVLNRSTNKMFLMTAEQHLGNLQNLHIWHDKSGKKDRDSWYLDRVVVQDLQNSSTYNFLCDDWLAVDKGDGLIYKNIPAASEEDLTSFGYLFTTAAKKNFIDGHLWISTIAVGISANFTRVQRWSCCFSILFCTMISNAMWYRTDDSVESPSVLKLGPFSFSLHQLFVSVMSSLTVLPVNVVIVQIFRSTPNSKKNEVVPDIPGLGQTQGSRDKMLPYWFVYVGWVLVFLSSAVSAFFTILYSLEWGKDKADAWLITFFLSFVESTLIIEPLKVVIVAALLSLTCKKMMATGEELTKNVKALATIGDDETDDQNRFVREQRRKGAPKLDKTIVLQAGEYRQRRTKVSQTIQEIVSYLVFLVFLLCVANIGVSNLPYYLHRTVELTFNGKVFKNITKRGTKENMKLWLEKTVVPELFPLPGRTRRSVDTSGSPMMTNLPLYRLTEPRLRQQRVLDNGDWMEESAFPGWKSSGHEYASVSRNLQSSWNYSAALGYINLPYVATLQSFYEGGFNAQFGKSRNAAMGTVAYLYSNNWIDRNTRVVFLELALYSADVNLVCIVTYLFEFTPIGAVISTSWISVFTLHDYGGSQGILRGFLEVIFIFLVLHLTWRLVKGIYSNGLAFISQIWNWVEVVNLTFSWMVIFVGVTKIVIVSKTKIPDLQDESESTHERLVLIAFISTLFTWTMAAVVFVNTVKFLKLLRFNKIISSLSRCLCALYKPLMNFMAVFLVAFLAFMFFGWTAFGRSHKNYRSAMESVIQTFIISIGKVSLFIPITRTNEFAKLYFLAFIIVMIYLMMNLLISVINEALAIRGEAQLPPEQREIAEGMREMALRVAGKRQEARFPDLYASKSSTDELENLLSEVETRVRDINVEWKEMDNQVLQRLPELSNDIIHGSKDAPARQNFKDLL</sequence>
<evidence type="ECO:0000259" key="19">
    <source>
        <dbReference type="PROSITE" id="PS50095"/>
    </source>
</evidence>
<dbReference type="SUPFAM" id="SSF49785">
    <property type="entry name" value="Galactose-binding domain-like"/>
    <property type="match status" value="2"/>
</dbReference>
<dbReference type="SMART" id="SM00303">
    <property type="entry name" value="GPS"/>
    <property type="match status" value="1"/>
</dbReference>
<dbReference type="InterPro" id="IPR003915">
    <property type="entry name" value="PKD_2"/>
</dbReference>
<dbReference type="InterPro" id="IPR001881">
    <property type="entry name" value="EGF-like_Ca-bd_dom"/>
</dbReference>
<dbReference type="InterPro" id="IPR036392">
    <property type="entry name" value="PLAT/LH2_dom_sf"/>
</dbReference>
<keyword evidence="23" id="KW-1185">Reference proteome</keyword>
<evidence type="ECO:0000256" key="8">
    <source>
        <dbReference type="ARBA" id="ARBA00022737"/>
    </source>
</evidence>
<evidence type="ECO:0000256" key="9">
    <source>
        <dbReference type="ARBA" id="ARBA00022837"/>
    </source>
</evidence>
<feature type="transmembrane region" description="Helical" evidence="15">
    <location>
        <begin position="1542"/>
        <end position="1566"/>
    </location>
</feature>
<evidence type="ECO:0000256" key="15">
    <source>
        <dbReference type="SAM" id="Phobius"/>
    </source>
</evidence>
<dbReference type="Pfam" id="PF14670">
    <property type="entry name" value="FXa_inhibition"/>
    <property type="match status" value="1"/>
</dbReference>
<evidence type="ECO:0000256" key="6">
    <source>
        <dbReference type="ARBA" id="ARBA00022723"/>
    </source>
</evidence>
<dbReference type="InterPro" id="IPR002181">
    <property type="entry name" value="Fibrinogen_a/b/g_C_dom"/>
</dbReference>
<feature type="domain" description="Fibrinogen C-terminal" evidence="21">
    <location>
        <begin position="413"/>
        <end position="646"/>
    </location>
</feature>
<keyword evidence="8" id="KW-0677">Repeat</keyword>
<dbReference type="PANTHER" id="PTHR10877">
    <property type="entry name" value="POLYCYSTIN FAMILY MEMBER"/>
    <property type="match status" value="1"/>
</dbReference>
<dbReference type="InterPro" id="IPR046791">
    <property type="entry name" value="Polycystin_dom"/>
</dbReference>
<dbReference type="Pfam" id="PF01477">
    <property type="entry name" value="PLAT"/>
    <property type="match status" value="1"/>
</dbReference>
<feature type="domain" description="F5/8 type C" evidence="16">
    <location>
        <begin position="256"/>
        <end position="404"/>
    </location>
</feature>
<evidence type="ECO:0000259" key="21">
    <source>
        <dbReference type="PROSITE" id="PS51406"/>
    </source>
</evidence>
<dbReference type="PANTHER" id="PTHR10877:SF194">
    <property type="entry name" value="LOCATION OF VULVA DEFECTIVE 1"/>
    <property type="match status" value="1"/>
</dbReference>
<dbReference type="Gene3D" id="3.90.215.10">
    <property type="entry name" value="Gamma Fibrinogen, chain A, domain 1"/>
    <property type="match status" value="1"/>
</dbReference>
<dbReference type="InterPro" id="IPR016187">
    <property type="entry name" value="CTDL_fold"/>
</dbReference>
<evidence type="ECO:0000256" key="14">
    <source>
        <dbReference type="PROSITE-ProRule" id="PRU00076"/>
    </source>
</evidence>
<dbReference type="Gene3D" id="2.60.120.260">
    <property type="entry name" value="Galactose-binding domain-like"/>
    <property type="match status" value="2"/>
</dbReference>
<evidence type="ECO:0000256" key="13">
    <source>
        <dbReference type="ARBA" id="ARBA00023180"/>
    </source>
</evidence>
<dbReference type="PROSITE" id="PS50041">
    <property type="entry name" value="C_TYPE_LECTIN_2"/>
    <property type="match status" value="1"/>
</dbReference>
<feature type="transmembrane region" description="Helical" evidence="15">
    <location>
        <begin position="1598"/>
        <end position="1621"/>
    </location>
</feature>
<feature type="transmembrane region" description="Helical" evidence="15">
    <location>
        <begin position="1936"/>
        <end position="1960"/>
    </location>
</feature>
<feature type="transmembrane region" description="Helical" evidence="15">
    <location>
        <begin position="1505"/>
        <end position="1522"/>
    </location>
</feature>
<protein>
    <submittedName>
        <fullName evidence="22">PKD1L3 protein</fullName>
    </submittedName>
</protein>
<accession>A0A8J9ZUW7</accession>
<comment type="similarity">
    <text evidence="3">Belongs to the polycystin family.</text>
</comment>
<feature type="transmembrane region" description="Helical" evidence="15">
    <location>
        <begin position="2133"/>
        <end position="2152"/>
    </location>
</feature>
<dbReference type="OrthoDB" id="5322100at2759"/>
<organism evidence="22 23">
    <name type="scientific">Branchiostoma lanceolatum</name>
    <name type="common">Common lancelet</name>
    <name type="synonym">Amphioxus lanceolatum</name>
    <dbReference type="NCBI Taxonomy" id="7740"/>
    <lineage>
        <taxon>Eukaryota</taxon>
        <taxon>Metazoa</taxon>
        <taxon>Chordata</taxon>
        <taxon>Cephalochordata</taxon>
        <taxon>Leptocardii</taxon>
        <taxon>Amphioxiformes</taxon>
        <taxon>Branchiostomatidae</taxon>
        <taxon>Branchiostoma</taxon>
    </lineage>
</organism>
<evidence type="ECO:0000259" key="20">
    <source>
        <dbReference type="PROSITE" id="PS50221"/>
    </source>
</evidence>
<dbReference type="SUPFAM" id="SSF56496">
    <property type="entry name" value="Fibrinogen C-terminal domain-like"/>
    <property type="match status" value="1"/>
</dbReference>
<feature type="domain" description="PLAT" evidence="19">
    <location>
        <begin position="1339"/>
        <end position="1457"/>
    </location>
</feature>
<dbReference type="InterPro" id="IPR000421">
    <property type="entry name" value="FA58C"/>
</dbReference>
<dbReference type="Gene3D" id="2.60.220.50">
    <property type="match status" value="1"/>
</dbReference>
<dbReference type="Gene3D" id="3.10.100.10">
    <property type="entry name" value="Mannose-Binding Protein A, subunit A"/>
    <property type="match status" value="1"/>
</dbReference>
<dbReference type="Pfam" id="PF00059">
    <property type="entry name" value="Lectin_C"/>
    <property type="match status" value="1"/>
</dbReference>
<dbReference type="Pfam" id="PF01825">
    <property type="entry name" value="GPS"/>
    <property type="match status" value="1"/>
</dbReference>
<evidence type="ECO:0000259" key="18">
    <source>
        <dbReference type="PROSITE" id="PS50041"/>
    </source>
</evidence>
<dbReference type="PROSITE" id="PS50095">
    <property type="entry name" value="PLAT"/>
    <property type="match status" value="1"/>
</dbReference>
<keyword evidence="10 15" id="KW-1133">Transmembrane helix</keyword>
<dbReference type="Gene3D" id="2.60.60.20">
    <property type="entry name" value="PLAT/LH2 domain"/>
    <property type="match status" value="1"/>
</dbReference>
<dbReference type="SMART" id="SM00238">
    <property type="entry name" value="BIR"/>
    <property type="match status" value="1"/>
</dbReference>
<dbReference type="Pfam" id="PF22633">
    <property type="entry name" value="F5_F8_type_C_2"/>
    <property type="match status" value="1"/>
</dbReference>
<dbReference type="GO" id="GO:0050982">
    <property type="term" value="P:detection of mechanical stimulus"/>
    <property type="evidence" value="ECO:0007669"/>
    <property type="project" value="TreeGrafter"/>
</dbReference>
<feature type="transmembrane region" description="Helical" evidence="15">
    <location>
        <begin position="1482"/>
        <end position="1498"/>
    </location>
</feature>
<dbReference type="SMART" id="SM00181">
    <property type="entry name" value="EGF"/>
    <property type="match status" value="1"/>
</dbReference>
<dbReference type="Gene3D" id="1.10.287.70">
    <property type="match status" value="1"/>
</dbReference>
<evidence type="ECO:0000259" key="16">
    <source>
        <dbReference type="PROSITE" id="PS50022"/>
    </source>
</evidence>
<dbReference type="PROSITE" id="PS50143">
    <property type="entry name" value="BIR_REPEAT_2"/>
    <property type="match status" value="1"/>
</dbReference>
<evidence type="ECO:0000256" key="1">
    <source>
        <dbReference type="ARBA" id="ARBA00004141"/>
    </source>
</evidence>
<dbReference type="CDD" id="cd00054">
    <property type="entry name" value="EGF_CA"/>
    <property type="match status" value="1"/>
</dbReference>
<feature type="transmembrane region" description="Helical" evidence="15">
    <location>
        <begin position="1732"/>
        <end position="1757"/>
    </location>
</feature>
<evidence type="ECO:0000256" key="11">
    <source>
        <dbReference type="ARBA" id="ARBA00023136"/>
    </source>
</evidence>
<dbReference type="PROSITE" id="PS01186">
    <property type="entry name" value="EGF_2"/>
    <property type="match status" value="1"/>
</dbReference>
<dbReference type="InterPro" id="IPR001370">
    <property type="entry name" value="BIR_rpt"/>
</dbReference>
<feature type="transmembrane region" description="Helical" evidence="15">
    <location>
        <begin position="2010"/>
        <end position="2029"/>
    </location>
</feature>
<dbReference type="CDD" id="cd00022">
    <property type="entry name" value="BIR"/>
    <property type="match status" value="1"/>
</dbReference>
<dbReference type="Proteomes" id="UP000838412">
    <property type="component" value="Chromosome 4"/>
</dbReference>
<dbReference type="InterPro" id="IPR016186">
    <property type="entry name" value="C-type_lectin-like/link_sf"/>
</dbReference>
<feature type="transmembrane region" description="Helical" evidence="15">
    <location>
        <begin position="1633"/>
        <end position="1660"/>
    </location>
</feature>
<keyword evidence="12" id="KW-1015">Disulfide bond</keyword>
<keyword evidence="11 15" id="KW-0472">Membrane</keyword>
<dbReference type="Pfam" id="PF00147">
    <property type="entry name" value="Fibrinogen_C"/>
    <property type="match status" value="1"/>
</dbReference>
<feature type="domain" description="C-type lectin" evidence="18">
    <location>
        <begin position="696"/>
        <end position="754"/>
    </location>
</feature>
<gene>
    <name evidence="22" type="primary">PKD1L3</name>
    <name evidence="22" type="ORF">BLAG_LOCUS18535</name>
</gene>
<reference evidence="22" key="1">
    <citation type="submission" date="2022-01" db="EMBL/GenBank/DDBJ databases">
        <authorList>
            <person name="Braso-Vives M."/>
        </authorList>
    </citation>
    <scope>NUCLEOTIDE SEQUENCE</scope>
</reference>
<dbReference type="PRINTS" id="PR01433">
    <property type="entry name" value="POLYCYSTIN2"/>
</dbReference>
<keyword evidence="5 15" id="KW-0812">Transmembrane</keyword>
<proteinExistence type="inferred from homology"/>
<dbReference type="GO" id="GO:0005886">
    <property type="term" value="C:plasma membrane"/>
    <property type="evidence" value="ECO:0007669"/>
    <property type="project" value="UniProtKB-SubCell"/>
</dbReference>
<dbReference type="Pfam" id="PF00653">
    <property type="entry name" value="BIR"/>
    <property type="match status" value="1"/>
</dbReference>
<keyword evidence="14" id="KW-0245">EGF-like domain</keyword>
<dbReference type="SUPFAM" id="SSF49723">
    <property type="entry name" value="Lipase/lipooxygenase domain (PLAT/LH2 domain)"/>
    <property type="match status" value="1"/>
</dbReference>
<dbReference type="SMART" id="SM00186">
    <property type="entry name" value="FBG"/>
    <property type="match status" value="1"/>
</dbReference>
<dbReference type="SMART" id="SM00308">
    <property type="entry name" value="LH2"/>
    <property type="match status" value="1"/>
</dbReference>
<dbReference type="InterPro" id="IPR006585">
    <property type="entry name" value="FTP1"/>
</dbReference>
<feature type="domain" description="EGF-like" evidence="17">
    <location>
        <begin position="648"/>
        <end position="689"/>
    </location>
</feature>
<dbReference type="SMART" id="SM00607">
    <property type="entry name" value="FTP"/>
    <property type="match status" value="1"/>
</dbReference>
<feature type="transmembrane region" description="Helical" evidence="15">
    <location>
        <begin position="1972"/>
        <end position="1990"/>
    </location>
</feature>
<keyword evidence="7" id="KW-0732">Signal</keyword>